<sequence>MTSIICKGKQIPSITEYSESNNKTPLMLTFPHSGECYPEDFFYNPSLSFEVIDFQNDKYVNELYQAHMPLGLSSIRANFARVYIDVNRHQHDIDSKMITNGKTWYGRLLPTTSGLETGSSLFWSKSKLGKYDVYNRKLSQEELKRRLATCYVPFHQAVTAVLEDIRHNHNSAYVMDCHSYSQYDSKLRGGGQRPQVDIGDRKGQSCSLEYTECIADAFSDCGYDVTINGRFIGG</sequence>
<evidence type="ECO:0000313" key="1">
    <source>
        <dbReference type="EMBL" id="SVA86115.1"/>
    </source>
</evidence>
<organism evidence="1">
    <name type="scientific">marine metagenome</name>
    <dbReference type="NCBI Taxonomy" id="408172"/>
    <lineage>
        <taxon>unclassified sequences</taxon>
        <taxon>metagenomes</taxon>
        <taxon>ecological metagenomes</taxon>
    </lineage>
</organism>
<dbReference type="Pfam" id="PF05013">
    <property type="entry name" value="FGase"/>
    <property type="match status" value="1"/>
</dbReference>
<dbReference type="InterPro" id="IPR007709">
    <property type="entry name" value="N-FG_amidohydro"/>
</dbReference>
<name>A0A381Z9X2_9ZZZZ</name>
<gene>
    <name evidence="1" type="ORF">METZ01_LOCUS138969</name>
</gene>
<proteinExistence type="predicted"/>
<dbReference type="AlphaFoldDB" id="A0A381Z9X2"/>
<evidence type="ECO:0008006" key="2">
    <source>
        <dbReference type="Google" id="ProtNLM"/>
    </source>
</evidence>
<feature type="non-terminal residue" evidence="1">
    <location>
        <position position="234"/>
    </location>
</feature>
<dbReference type="SUPFAM" id="SSF53187">
    <property type="entry name" value="Zn-dependent exopeptidases"/>
    <property type="match status" value="1"/>
</dbReference>
<protein>
    <recommendedName>
        <fullName evidence="2">N-formylglutamate amidohydrolase</fullName>
    </recommendedName>
</protein>
<reference evidence="1" key="1">
    <citation type="submission" date="2018-05" db="EMBL/GenBank/DDBJ databases">
        <authorList>
            <person name="Lanie J.A."/>
            <person name="Ng W.-L."/>
            <person name="Kazmierczak K.M."/>
            <person name="Andrzejewski T.M."/>
            <person name="Davidsen T.M."/>
            <person name="Wayne K.J."/>
            <person name="Tettelin H."/>
            <person name="Glass J.I."/>
            <person name="Rusch D."/>
            <person name="Podicherti R."/>
            <person name="Tsui H.-C.T."/>
            <person name="Winkler M.E."/>
        </authorList>
    </citation>
    <scope>NUCLEOTIDE SEQUENCE</scope>
</reference>
<accession>A0A381Z9X2</accession>
<dbReference type="Gene3D" id="3.40.630.40">
    <property type="entry name" value="Zn-dependent exopeptidases"/>
    <property type="match status" value="1"/>
</dbReference>
<dbReference type="EMBL" id="UINC01020526">
    <property type="protein sequence ID" value="SVA86115.1"/>
    <property type="molecule type" value="Genomic_DNA"/>
</dbReference>